<evidence type="ECO:0000256" key="3">
    <source>
        <dbReference type="ARBA" id="ARBA00022989"/>
    </source>
</evidence>
<feature type="transmembrane region" description="Helical" evidence="5">
    <location>
        <begin position="372"/>
        <end position="399"/>
    </location>
</feature>
<feature type="transmembrane region" description="Helical" evidence="5">
    <location>
        <begin position="12"/>
        <end position="38"/>
    </location>
</feature>
<protein>
    <submittedName>
        <fullName evidence="7">Amino acid permease</fullName>
    </submittedName>
</protein>
<feature type="transmembrane region" description="Helical" evidence="5">
    <location>
        <begin position="450"/>
        <end position="475"/>
    </location>
</feature>
<reference evidence="7" key="1">
    <citation type="submission" date="2017-04" db="EMBL/GenBank/DDBJ databases">
        <title>Unexpected and diverse lifestyles within the genus Limnohabitans.</title>
        <authorList>
            <person name="Kasalicky V."/>
            <person name="Mehrshad M."/>
            <person name="Andrei S.-A."/>
            <person name="Salcher M."/>
            <person name="Kratochvilova H."/>
            <person name="Simek K."/>
            <person name="Ghai R."/>
        </authorList>
    </citation>
    <scope>NUCLEOTIDE SEQUENCE [LARGE SCALE GENOMIC DNA]</scope>
    <source>
        <strain evidence="7">II-D5</strain>
    </source>
</reference>
<comment type="caution">
    <text evidence="7">The sequence shown here is derived from an EMBL/GenBank/DDBJ whole genome shotgun (WGS) entry which is preliminary data.</text>
</comment>
<feature type="domain" description="Amino acid permease/ SLC12A" evidence="6">
    <location>
        <begin position="36"/>
        <end position="437"/>
    </location>
</feature>
<keyword evidence="4 5" id="KW-0472">Membrane</keyword>
<organism evidence="7 8">
    <name type="scientific">Limnohabitans planktonicus II-D5</name>
    <dbReference type="NCBI Taxonomy" id="1293045"/>
    <lineage>
        <taxon>Bacteria</taxon>
        <taxon>Pseudomonadati</taxon>
        <taxon>Pseudomonadota</taxon>
        <taxon>Betaproteobacteria</taxon>
        <taxon>Burkholderiales</taxon>
        <taxon>Comamonadaceae</taxon>
        <taxon>Limnohabitans</taxon>
    </lineage>
</organism>
<dbReference type="EMBL" id="LFYT02000004">
    <property type="protein sequence ID" value="PVE43817.1"/>
    <property type="molecule type" value="Genomic_DNA"/>
</dbReference>
<feature type="transmembrane region" description="Helical" evidence="5">
    <location>
        <begin position="123"/>
        <end position="141"/>
    </location>
</feature>
<evidence type="ECO:0000259" key="6">
    <source>
        <dbReference type="Pfam" id="PF00324"/>
    </source>
</evidence>
<dbReference type="PANTHER" id="PTHR42770">
    <property type="entry name" value="AMINO ACID TRANSPORTER-RELATED"/>
    <property type="match status" value="1"/>
</dbReference>
<evidence type="ECO:0000256" key="2">
    <source>
        <dbReference type="ARBA" id="ARBA00022692"/>
    </source>
</evidence>
<evidence type="ECO:0000313" key="8">
    <source>
        <dbReference type="Proteomes" id="UP000037507"/>
    </source>
</evidence>
<name>A0A2T7UGJ8_9BURK</name>
<evidence type="ECO:0000313" key="7">
    <source>
        <dbReference type="EMBL" id="PVE43817.1"/>
    </source>
</evidence>
<dbReference type="STRING" id="1293045.H663_02795"/>
<gene>
    <name evidence="7" type="ORF">H663_004950</name>
</gene>
<keyword evidence="2 5" id="KW-0812">Transmembrane</keyword>
<feature type="transmembrane region" description="Helical" evidence="5">
    <location>
        <begin position="77"/>
        <end position="103"/>
    </location>
</feature>
<dbReference type="Proteomes" id="UP000037507">
    <property type="component" value="Unassembled WGS sequence"/>
</dbReference>
<feature type="transmembrane region" description="Helical" evidence="5">
    <location>
        <begin position="193"/>
        <end position="212"/>
    </location>
</feature>
<evidence type="ECO:0000256" key="1">
    <source>
        <dbReference type="ARBA" id="ARBA00004141"/>
    </source>
</evidence>
<comment type="subcellular location">
    <subcellularLocation>
        <location evidence="1">Membrane</location>
        <topology evidence="1">Multi-pass membrane protein</topology>
    </subcellularLocation>
</comment>
<feature type="transmembrane region" description="Helical" evidence="5">
    <location>
        <begin position="406"/>
        <end position="430"/>
    </location>
</feature>
<keyword evidence="8" id="KW-1185">Reference proteome</keyword>
<dbReference type="InterPro" id="IPR004841">
    <property type="entry name" value="AA-permease/SLC12A_dom"/>
</dbReference>
<dbReference type="OrthoDB" id="9804700at2"/>
<dbReference type="GO" id="GO:0016020">
    <property type="term" value="C:membrane"/>
    <property type="evidence" value="ECO:0007669"/>
    <property type="project" value="UniProtKB-SubCell"/>
</dbReference>
<dbReference type="InterPro" id="IPR050367">
    <property type="entry name" value="APC_superfamily"/>
</dbReference>
<feature type="transmembrane region" description="Helical" evidence="5">
    <location>
        <begin position="346"/>
        <end position="366"/>
    </location>
</feature>
<keyword evidence="3 5" id="KW-1133">Transmembrane helix</keyword>
<dbReference type="PIRSF" id="PIRSF006060">
    <property type="entry name" value="AA_transporter"/>
    <property type="match status" value="1"/>
</dbReference>
<feature type="transmembrane region" description="Helical" evidence="5">
    <location>
        <begin position="153"/>
        <end position="173"/>
    </location>
</feature>
<dbReference type="PANTHER" id="PTHR42770:SF16">
    <property type="entry name" value="AMINO ACID PERMEASE"/>
    <property type="match status" value="1"/>
</dbReference>
<feature type="transmembrane region" description="Helical" evidence="5">
    <location>
        <begin position="293"/>
        <end position="313"/>
    </location>
</feature>
<sequence length="491" mass="50765">MSDHQLQRNQLGVASIVFFVVAAAAPLLGMTGAAPMAIVLGNGAGVPGSYLLVGLTLLLFSVGYCAMSRRVTNSGAFFAYIGSGLGLSVGLGAALVSVLAYAAIQLAIYGFWGGLLAMQWGVLPWWGWSGLAWCLVTILSMRQVEVGARLLGVLLLMEMACLLVTAVAILLHGGPEGLSWGAAFSPENVLSGGLSGSAGVSLAFALASFIGFEATAIYGEESIDPKTTVPRATYWAVALITVFFALTSFAIVTGLGASQVVDEVVKRTTVNGQALADPAAVLLSLASEFVGPWMASAMALLVITSLFAGLLAFQNSAARYLFALSRGGALPASLAQVNRQGAPFKASACVSVLTALVMSAFAVSGLDPIVQLFAWCSGVAVVAILMIEVLVSLGVWAYFRRSHEKVGAWASTIAPLASAVLLSLGLYLLLSRFGLLTGLVMTGVDPAATAWGLSPLGWLLALLPALVGVVGWATAHWRPLGSKQLLKDILS</sequence>
<evidence type="ECO:0000256" key="4">
    <source>
        <dbReference type="ARBA" id="ARBA00023136"/>
    </source>
</evidence>
<dbReference type="GO" id="GO:0055085">
    <property type="term" value="P:transmembrane transport"/>
    <property type="evidence" value="ECO:0007669"/>
    <property type="project" value="InterPro"/>
</dbReference>
<dbReference type="Gene3D" id="1.20.1740.10">
    <property type="entry name" value="Amino acid/polyamine transporter I"/>
    <property type="match status" value="1"/>
</dbReference>
<dbReference type="AlphaFoldDB" id="A0A2T7UGJ8"/>
<proteinExistence type="predicted"/>
<accession>A0A2T7UGJ8</accession>
<feature type="transmembrane region" description="Helical" evidence="5">
    <location>
        <begin position="233"/>
        <end position="257"/>
    </location>
</feature>
<dbReference type="Pfam" id="PF00324">
    <property type="entry name" value="AA_permease"/>
    <property type="match status" value="1"/>
</dbReference>
<evidence type="ECO:0000256" key="5">
    <source>
        <dbReference type="SAM" id="Phobius"/>
    </source>
</evidence>
<dbReference type="RefSeq" id="WP_053169652.1">
    <property type="nucleotide sequence ID" value="NZ_LFYT02000004.1"/>
</dbReference>
<feature type="transmembrane region" description="Helical" evidence="5">
    <location>
        <begin position="44"/>
        <end position="65"/>
    </location>
</feature>